<dbReference type="GO" id="GO:0008889">
    <property type="term" value="F:glycerophosphodiester phosphodiesterase activity"/>
    <property type="evidence" value="ECO:0007669"/>
    <property type="project" value="UniProtKB-EC"/>
</dbReference>
<keyword evidence="2" id="KW-0378">Hydrolase</keyword>
<feature type="domain" description="GP-PDE" evidence="1">
    <location>
        <begin position="2"/>
        <end position="236"/>
    </location>
</feature>
<dbReference type="Proteomes" id="UP001519348">
    <property type="component" value="Unassembled WGS sequence"/>
</dbReference>
<organism evidence="3 4">
    <name type="scientific">Jeotgalicoccus aerolatus</name>
    <dbReference type="NCBI Taxonomy" id="709510"/>
    <lineage>
        <taxon>Bacteria</taxon>
        <taxon>Bacillati</taxon>
        <taxon>Bacillota</taxon>
        <taxon>Bacilli</taxon>
        <taxon>Bacillales</taxon>
        <taxon>Staphylococcaceae</taxon>
        <taxon>Jeotgalicoccus</taxon>
    </lineage>
</organism>
<accession>A0A1G8VV70</accession>
<dbReference type="EMBL" id="JAGGKN010000001">
    <property type="protein sequence ID" value="MBP1951330.1"/>
    <property type="molecule type" value="Genomic_DNA"/>
</dbReference>
<sequence>MVTVFAHRGAESISPENTKAAFKSAIECGASAIELDVQLTKDGVPVVVHDYKLKRYNKKAKLAVNQYTFEELQSIDVGKYFDEKFEGETIPSLKQVFELIPDHILLNIEIKNSPVAHQGIEQKVADLAIEHYKLDNIIVSSFDHLALQRIGEINAQIKLGFLIHYPMINAGRYVNMTGLNAVSIHPYKKIADESFIAECHKYNLKVYPYTVSTNKEAARLINIGADGYFTSLETLY</sequence>
<dbReference type="Pfam" id="PF03009">
    <property type="entry name" value="GDPD"/>
    <property type="match status" value="1"/>
</dbReference>
<dbReference type="SUPFAM" id="SSF51695">
    <property type="entry name" value="PLC-like phosphodiesterases"/>
    <property type="match status" value="1"/>
</dbReference>
<dbReference type="PROSITE" id="PS51704">
    <property type="entry name" value="GP_PDE"/>
    <property type="match status" value="1"/>
</dbReference>
<proteinExistence type="predicted"/>
<reference evidence="3" key="2">
    <citation type="submission" date="2016-10" db="EMBL/GenBank/DDBJ databases">
        <authorList>
            <person name="de Groot N.N."/>
        </authorList>
    </citation>
    <scope>NUCLEOTIDE SEQUENCE [LARGE SCALE GENOMIC DNA]</scope>
    <source>
        <strain evidence="3">CGMCC 1.8911</strain>
    </source>
</reference>
<evidence type="ECO:0000259" key="1">
    <source>
        <dbReference type="PROSITE" id="PS51704"/>
    </source>
</evidence>
<dbReference type="InterPro" id="IPR030395">
    <property type="entry name" value="GP_PDE_dom"/>
</dbReference>
<dbReference type="EC" id="3.1.4.46" evidence="2"/>
<dbReference type="OrthoDB" id="384721at2"/>
<dbReference type="RefSeq" id="WP_092595105.1">
    <property type="nucleotide sequence ID" value="NZ_BMCN01000001.1"/>
</dbReference>
<protein>
    <submittedName>
        <fullName evidence="3">Glycerophosphoryl diester phosphodiesterase</fullName>
        <ecNumber evidence="2">3.1.4.46</ecNumber>
    </submittedName>
</protein>
<dbReference type="PANTHER" id="PTHR46211:SF1">
    <property type="entry name" value="GLYCEROPHOSPHODIESTER PHOSPHODIESTERASE, CYTOPLASMIC"/>
    <property type="match status" value="1"/>
</dbReference>
<evidence type="ECO:0000313" key="3">
    <source>
        <dbReference type="EMBL" id="SDJ69974.1"/>
    </source>
</evidence>
<reference evidence="4" key="1">
    <citation type="submission" date="2016-10" db="EMBL/GenBank/DDBJ databases">
        <authorList>
            <person name="Varghese N."/>
            <person name="Submissions S."/>
        </authorList>
    </citation>
    <scope>NUCLEOTIDE SEQUENCE [LARGE SCALE GENOMIC DNA]</scope>
    <source>
        <strain evidence="4">CGMCC 1.8911</strain>
    </source>
</reference>
<dbReference type="STRING" id="586411.SAMN05216187_10239"/>
<dbReference type="AlphaFoldDB" id="A0A1G8VV70"/>
<dbReference type="GO" id="GO:0006629">
    <property type="term" value="P:lipid metabolic process"/>
    <property type="evidence" value="ECO:0007669"/>
    <property type="project" value="InterPro"/>
</dbReference>
<evidence type="ECO:0000313" key="4">
    <source>
        <dbReference type="Proteomes" id="UP000242700"/>
    </source>
</evidence>
<dbReference type="InterPro" id="IPR017946">
    <property type="entry name" value="PLC-like_Pdiesterase_TIM-brl"/>
</dbReference>
<dbReference type="PANTHER" id="PTHR46211">
    <property type="entry name" value="GLYCEROPHOSPHORYL DIESTER PHOSPHODIESTERASE"/>
    <property type="match status" value="1"/>
</dbReference>
<gene>
    <name evidence="2" type="ORF">J2Z27_000356</name>
    <name evidence="3" type="ORF">SAMN05216187_10239</name>
</gene>
<keyword evidence="5" id="KW-1185">Reference proteome</keyword>
<dbReference type="Proteomes" id="UP000242700">
    <property type="component" value="Unassembled WGS sequence"/>
</dbReference>
<evidence type="ECO:0000313" key="5">
    <source>
        <dbReference type="Proteomes" id="UP001519348"/>
    </source>
</evidence>
<name>A0A1G8VV70_9STAP</name>
<evidence type="ECO:0000313" key="2">
    <source>
        <dbReference type="EMBL" id="MBP1951330.1"/>
    </source>
</evidence>
<reference evidence="2 5" key="3">
    <citation type="submission" date="2021-03" db="EMBL/GenBank/DDBJ databases">
        <title>Genomic Encyclopedia of Type Strains, Phase IV (KMG-IV): sequencing the most valuable type-strain genomes for metagenomic binning, comparative biology and taxonomic classification.</title>
        <authorList>
            <person name="Goeker M."/>
        </authorList>
    </citation>
    <scope>NUCLEOTIDE SEQUENCE [LARGE SCALE GENOMIC DNA]</scope>
    <source>
        <strain evidence="2 5">DSM 22420</strain>
    </source>
</reference>
<dbReference type="EMBL" id="FNFI01000002">
    <property type="protein sequence ID" value="SDJ69974.1"/>
    <property type="molecule type" value="Genomic_DNA"/>
</dbReference>
<dbReference type="Gene3D" id="3.20.20.190">
    <property type="entry name" value="Phosphatidylinositol (PI) phosphodiesterase"/>
    <property type="match status" value="1"/>
</dbReference>